<evidence type="ECO:0000313" key="2">
    <source>
        <dbReference type="Proteomes" id="UP001143910"/>
    </source>
</evidence>
<dbReference type="EMBL" id="JANJQO010002107">
    <property type="protein sequence ID" value="KAJ2968071.1"/>
    <property type="molecule type" value="Genomic_DNA"/>
</dbReference>
<gene>
    <name evidence="1" type="ORF">NQ176_g9356</name>
</gene>
<comment type="caution">
    <text evidence="1">The sequence shown here is derived from an EMBL/GenBank/DDBJ whole genome shotgun (WGS) entry which is preliminary data.</text>
</comment>
<accession>A0ACC1MN50</accession>
<evidence type="ECO:0000313" key="1">
    <source>
        <dbReference type="EMBL" id="KAJ2968071.1"/>
    </source>
</evidence>
<protein>
    <submittedName>
        <fullName evidence="1">Uncharacterized protein</fullName>
    </submittedName>
</protein>
<sequence length="401" mass="46053">MTEMERMHGFKSSTHMYKKKLRQWGLVKSSGAASKGLRHKGESDRLSLAKVTDCYMQAFPLDLQPQFDEEIQQTLKDVQSWVFGIPEATGQQPRMKLMHSSGEMYQIFTLSMELLTLSLGSLAGKLLRKMFLGLEHVLEETSLDLLWNLLDMVREMKMKGQERLLRLFIQHLGALARQKLPENHPIHRFINQISIRDANLLDIIRACHDDALDELRDRMMSQNYRQELHDSCIVRMQRLRCPTHDLFTQGIWLLMERPTAVNKYYASCWVKILVRLPPQTPATRPQLQELASQLIHKRGCLGDSPDLCENKISLDAKRRLAILELNAGGVLCDDQVTEDVLTESTGTVEGGKSRALLHEWHEMVSIERYLRMAGLDQDAESIRAQLAKTISTDLERLDHVV</sequence>
<reference evidence="1" key="1">
    <citation type="submission" date="2022-08" db="EMBL/GenBank/DDBJ databases">
        <title>Genome Sequence of Lecanicillium fungicola.</title>
        <authorList>
            <person name="Buettner E."/>
        </authorList>
    </citation>
    <scope>NUCLEOTIDE SEQUENCE</scope>
    <source>
        <strain evidence="1">Babe33</strain>
    </source>
</reference>
<name>A0ACC1MN50_9HYPO</name>
<dbReference type="Proteomes" id="UP001143910">
    <property type="component" value="Unassembled WGS sequence"/>
</dbReference>
<keyword evidence="2" id="KW-1185">Reference proteome</keyword>
<organism evidence="1 2">
    <name type="scientific">Zarea fungicola</name>
    <dbReference type="NCBI Taxonomy" id="93591"/>
    <lineage>
        <taxon>Eukaryota</taxon>
        <taxon>Fungi</taxon>
        <taxon>Dikarya</taxon>
        <taxon>Ascomycota</taxon>
        <taxon>Pezizomycotina</taxon>
        <taxon>Sordariomycetes</taxon>
        <taxon>Hypocreomycetidae</taxon>
        <taxon>Hypocreales</taxon>
        <taxon>Cordycipitaceae</taxon>
        <taxon>Zarea</taxon>
    </lineage>
</organism>
<proteinExistence type="predicted"/>